<keyword evidence="6 19" id="KW-0812">Transmembrane</keyword>
<evidence type="ECO:0000256" key="4">
    <source>
        <dbReference type="ARBA" id="ARBA00022516"/>
    </source>
</evidence>
<dbReference type="RefSeq" id="WP_128698939.1">
    <property type="nucleotide sequence ID" value="NZ_CP019384.1"/>
</dbReference>
<dbReference type="InterPro" id="IPR000829">
    <property type="entry name" value="DAGK"/>
</dbReference>
<evidence type="ECO:0000256" key="2">
    <source>
        <dbReference type="ARBA" id="ARBA00005967"/>
    </source>
</evidence>
<dbReference type="AlphaFoldDB" id="A0A410P284"/>
<keyword evidence="4" id="KW-0444">Lipid biosynthesis</keyword>
<feature type="binding site" evidence="18">
    <location>
        <position position="24"/>
    </location>
    <ligand>
        <name>a divalent metal cation</name>
        <dbReference type="ChEBI" id="CHEBI:60240"/>
    </ligand>
</feature>
<gene>
    <name evidence="20" type="ORF">BU251_00390</name>
</gene>
<dbReference type="EC" id="2.7.1.107" evidence="20"/>
<keyword evidence="18" id="KW-0479">Metal-binding</keyword>
<dbReference type="PANTHER" id="PTHR34299">
    <property type="entry name" value="DIACYLGLYCEROL KINASE"/>
    <property type="match status" value="1"/>
</dbReference>
<evidence type="ECO:0000256" key="16">
    <source>
        <dbReference type="PIRSR" id="PIRSR600829-2"/>
    </source>
</evidence>
<accession>A0A410P284</accession>
<dbReference type="CDD" id="cd14265">
    <property type="entry name" value="UDPK_IM_like"/>
    <property type="match status" value="1"/>
</dbReference>
<evidence type="ECO:0000256" key="15">
    <source>
        <dbReference type="PIRSR" id="PIRSR600829-1"/>
    </source>
</evidence>
<proteinExistence type="inferred from homology"/>
<keyword evidence="11" id="KW-0443">Lipid metabolism</keyword>
<evidence type="ECO:0000256" key="14">
    <source>
        <dbReference type="ARBA" id="ARBA00023264"/>
    </source>
</evidence>
<dbReference type="PANTHER" id="PTHR34299:SF1">
    <property type="entry name" value="DIACYLGLYCEROL KINASE"/>
    <property type="match status" value="1"/>
</dbReference>
<sequence length="127" mass="14040">MYRRTLVQSFKLALGGILFVVRNERNMKVHLVFGAAAVSLCLFLRVAPIEFIFIVFSIALVLIAETANTAFELLLDFVHGDRYHPDVKLLKDIVAGGVFIASANAFVIGIIVFMPRLLHLAASVCHL</sequence>
<dbReference type="GO" id="GO:0005524">
    <property type="term" value="F:ATP binding"/>
    <property type="evidence" value="ECO:0007669"/>
    <property type="project" value="UniProtKB-KW"/>
</dbReference>
<keyword evidence="10 19" id="KW-1133">Transmembrane helix</keyword>
<feature type="transmembrane region" description="Helical" evidence="19">
    <location>
        <begin position="31"/>
        <end position="64"/>
    </location>
</feature>
<evidence type="ECO:0000256" key="7">
    <source>
        <dbReference type="ARBA" id="ARBA00022741"/>
    </source>
</evidence>
<evidence type="ECO:0000256" key="17">
    <source>
        <dbReference type="PIRSR" id="PIRSR600829-3"/>
    </source>
</evidence>
<evidence type="ECO:0000256" key="13">
    <source>
        <dbReference type="ARBA" id="ARBA00023209"/>
    </source>
</evidence>
<keyword evidence="12 19" id="KW-0472">Membrane</keyword>
<feature type="binding site" evidence="16">
    <location>
        <position position="4"/>
    </location>
    <ligand>
        <name>substrate</name>
    </ligand>
</feature>
<keyword evidence="5 20" id="KW-0808">Transferase</keyword>
<evidence type="ECO:0000256" key="12">
    <source>
        <dbReference type="ARBA" id="ARBA00023136"/>
    </source>
</evidence>
<keyword evidence="8 20" id="KW-0418">Kinase</keyword>
<evidence type="ECO:0000313" key="20">
    <source>
        <dbReference type="EMBL" id="QAT16305.1"/>
    </source>
</evidence>
<keyword evidence="3" id="KW-1003">Cell membrane</keyword>
<dbReference type="GO" id="GO:0046872">
    <property type="term" value="F:metal ion binding"/>
    <property type="evidence" value="ECO:0007669"/>
    <property type="project" value="UniProtKB-KW"/>
</dbReference>
<keyword evidence="14" id="KW-1208">Phospholipid metabolism</keyword>
<dbReference type="OrthoDB" id="9789934at2"/>
<reference evidence="20 21" key="1">
    <citation type="submission" date="2017-01" db="EMBL/GenBank/DDBJ databases">
        <title>First insights into the biology of 'candidatus Vampirococcus archaeovorus'.</title>
        <authorList>
            <person name="Kizina J."/>
            <person name="Jordan S."/>
            <person name="Stueber K."/>
            <person name="Reinhardt R."/>
            <person name="Harder J."/>
        </authorList>
    </citation>
    <scope>NUCLEOTIDE SEQUENCE [LARGE SCALE GENOMIC DNA]</scope>
    <source>
        <strain evidence="20 21">LiM</strain>
    </source>
</reference>
<dbReference type="Gene3D" id="1.10.287.3610">
    <property type="match status" value="1"/>
</dbReference>
<dbReference type="EMBL" id="CP019384">
    <property type="protein sequence ID" value="QAT16305.1"/>
    <property type="molecule type" value="Genomic_DNA"/>
</dbReference>
<feature type="binding site" evidence="17">
    <location>
        <position position="72"/>
    </location>
    <ligand>
        <name>ATP</name>
        <dbReference type="ChEBI" id="CHEBI:30616"/>
    </ligand>
</feature>
<feature type="binding site" evidence="17">
    <location>
        <begin position="91"/>
        <end position="92"/>
    </location>
    <ligand>
        <name>ATP</name>
        <dbReference type="ChEBI" id="CHEBI:30616"/>
    </ligand>
</feature>
<dbReference type="GO" id="GO:0004143">
    <property type="term" value="F:ATP-dependent diacylglycerol kinase activity"/>
    <property type="evidence" value="ECO:0007669"/>
    <property type="project" value="UniProtKB-EC"/>
</dbReference>
<dbReference type="Proteomes" id="UP000287243">
    <property type="component" value="Chromosome"/>
</dbReference>
<evidence type="ECO:0000256" key="1">
    <source>
        <dbReference type="ARBA" id="ARBA00004651"/>
    </source>
</evidence>
<keyword evidence="7 17" id="KW-0547">Nucleotide-binding</keyword>
<feature type="binding site" evidence="16">
    <location>
        <position position="65"/>
    </location>
    <ligand>
        <name>substrate</name>
    </ligand>
</feature>
<protein>
    <submittedName>
        <fullName evidence="20">Diacylglycerol kinase</fullName>
        <ecNumber evidence="20">2.7.1.107</ecNumber>
    </submittedName>
</protein>
<evidence type="ECO:0000256" key="5">
    <source>
        <dbReference type="ARBA" id="ARBA00022679"/>
    </source>
</evidence>
<evidence type="ECO:0000256" key="10">
    <source>
        <dbReference type="ARBA" id="ARBA00022989"/>
    </source>
</evidence>
<evidence type="ECO:0000256" key="8">
    <source>
        <dbReference type="ARBA" id="ARBA00022777"/>
    </source>
</evidence>
<comment type="similarity">
    <text evidence="2">Belongs to the bacterial diacylglycerol kinase family.</text>
</comment>
<dbReference type="GO" id="GO:0005886">
    <property type="term" value="C:plasma membrane"/>
    <property type="evidence" value="ECO:0007669"/>
    <property type="project" value="UniProtKB-SubCell"/>
</dbReference>
<feature type="transmembrane region" description="Helical" evidence="19">
    <location>
        <begin position="93"/>
        <end position="113"/>
    </location>
</feature>
<name>A0A410P284_VELA1</name>
<dbReference type="GO" id="GO:0008654">
    <property type="term" value="P:phospholipid biosynthetic process"/>
    <property type="evidence" value="ECO:0007669"/>
    <property type="project" value="UniProtKB-KW"/>
</dbReference>
<keyword evidence="18" id="KW-0460">Magnesium</keyword>
<dbReference type="Pfam" id="PF01219">
    <property type="entry name" value="DAGK_prokar"/>
    <property type="match status" value="1"/>
</dbReference>
<keyword evidence="9 17" id="KW-0067">ATP-binding</keyword>
<dbReference type="InterPro" id="IPR036945">
    <property type="entry name" value="DAGK_sf"/>
</dbReference>
<evidence type="ECO:0000256" key="19">
    <source>
        <dbReference type="SAM" id="Phobius"/>
    </source>
</evidence>
<dbReference type="KEGG" id="vai:BU251_00390"/>
<evidence type="ECO:0000256" key="9">
    <source>
        <dbReference type="ARBA" id="ARBA00022840"/>
    </source>
</evidence>
<feature type="binding site" evidence="17">
    <location>
        <position position="24"/>
    </location>
    <ligand>
        <name>ATP</name>
        <dbReference type="ChEBI" id="CHEBI:30616"/>
    </ligand>
</feature>
<evidence type="ECO:0000313" key="21">
    <source>
        <dbReference type="Proteomes" id="UP000287243"/>
    </source>
</evidence>
<dbReference type="InterPro" id="IPR033717">
    <property type="entry name" value="UDPK"/>
</dbReference>
<keyword evidence="13" id="KW-0594">Phospholipid biosynthesis</keyword>
<feature type="binding site" evidence="17">
    <location>
        <position position="4"/>
    </location>
    <ligand>
        <name>ATP</name>
        <dbReference type="ChEBI" id="CHEBI:30616"/>
    </ligand>
</feature>
<evidence type="ECO:0000256" key="11">
    <source>
        <dbReference type="ARBA" id="ARBA00023098"/>
    </source>
</evidence>
<feature type="binding site" evidence="18">
    <location>
        <position position="72"/>
    </location>
    <ligand>
        <name>a divalent metal cation</name>
        <dbReference type="ChEBI" id="CHEBI:60240"/>
    </ligand>
</feature>
<evidence type="ECO:0000256" key="6">
    <source>
        <dbReference type="ARBA" id="ARBA00022692"/>
    </source>
</evidence>
<comment type="subcellular location">
    <subcellularLocation>
        <location evidence="1">Cell membrane</location>
        <topology evidence="1">Multi-pass membrane protein</topology>
    </subcellularLocation>
</comment>
<keyword evidence="21" id="KW-1185">Reference proteome</keyword>
<feature type="active site" description="Proton acceptor" evidence="15">
    <location>
        <position position="65"/>
    </location>
</feature>
<comment type="cofactor">
    <cofactor evidence="18">
        <name>Mg(2+)</name>
        <dbReference type="ChEBI" id="CHEBI:18420"/>
    </cofactor>
    <text evidence="18">Mn(2+), Zn(2+), Cd(2+) and Co(2+) support activity to lesser extents.</text>
</comment>
<evidence type="ECO:0000256" key="3">
    <source>
        <dbReference type="ARBA" id="ARBA00022475"/>
    </source>
</evidence>
<organism evidence="20 21">
    <name type="scientific">Velamenicoccus archaeovorus</name>
    <dbReference type="NCBI Taxonomy" id="1930593"/>
    <lineage>
        <taxon>Bacteria</taxon>
        <taxon>Pseudomonadati</taxon>
        <taxon>Candidatus Omnitrophota</taxon>
        <taxon>Candidatus Velamenicoccus</taxon>
    </lineage>
</organism>
<evidence type="ECO:0000256" key="18">
    <source>
        <dbReference type="PIRSR" id="PIRSR600829-4"/>
    </source>
</evidence>